<dbReference type="Pfam" id="PF07589">
    <property type="entry name" value="PEP-CTERM"/>
    <property type="match status" value="1"/>
</dbReference>
<dbReference type="Proteomes" id="UP000446768">
    <property type="component" value="Unassembled WGS sequence"/>
</dbReference>
<comment type="caution">
    <text evidence="4">The sequence shown here is derived from an EMBL/GenBank/DDBJ whole genome shotgun (WGS) entry which is preliminary data.</text>
</comment>
<dbReference type="RefSeq" id="WP_154372200.1">
    <property type="nucleotide sequence ID" value="NZ_WKJJ01000004.1"/>
</dbReference>
<protein>
    <submittedName>
        <fullName evidence="4">Choice-of-anchor A family protein</fullName>
    </submittedName>
</protein>
<proteinExistence type="predicted"/>
<dbReference type="NCBIfam" id="TIGR02595">
    <property type="entry name" value="PEP_CTERM"/>
    <property type="match status" value="1"/>
</dbReference>
<keyword evidence="5" id="KW-1185">Reference proteome</keyword>
<evidence type="ECO:0000259" key="2">
    <source>
        <dbReference type="Pfam" id="PF07589"/>
    </source>
</evidence>
<accession>A0A7X2IKK4</accession>
<sequence length="331" mass="34153">MTLRHLAIALLGAACATRAPAAVLNSIDFGVASGYSAFIYGNVSKVTDIEGRVAVGGNLQADAYSFGYRTPYGNNGPSVVVGGNIQLGNGGIYNGPTTNVNTNASIGPVTEYTKKEGYAVYAGANNSTVNYLDLRKGPTGIDFNAAKTRLLDLSSSLAAMAANGTVTQQGDNTLLKGDGQSDLQIFNLNSAQVRNLQLTNVKAGAHVVVNVLSGGTVEFSGGQSGLEALRDRVLFNVMNATSVNVNTFSWGSLLANKADIKGTGHLEGNVIANSLSSALEIGYESFASYDLTGQNPGGKTPEPSSVVLLAAGGAAMGLLARRRRRARAITA</sequence>
<feature type="chain" id="PRO_5030619221" evidence="1">
    <location>
        <begin position="22"/>
        <end position="331"/>
    </location>
</feature>
<evidence type="ECO:0000256" key="1">
    <source>
        <dbReference type="SAM" id="SignalP"/>
    </source>
</evidence>
<name>A0A7X2IKK4_9BURK</name>
<dbReference type="PROSITE" id="PS51257">
    <property type="entry name" value="PROKAR_LIPOPROTEIN"/>
    <property type="match status" value="1"/>
</dbReference>
<dbReference type="AlphaFoldDB" id="A0A7X2IKK4"/>
<organism evidence="4 5">
    <name type="scientific">Pseudoduganella rivuli</name>
    <dbReference type="NCBI Taxonomy" id="2666085"/>
    <lineage>
        <taxon>Bacteria</taxon>
        <taxon>Pseudomonadati</taxon>
        <taxon>Pseudomonadota</taxon>
        <taxon>Betaproteobacteria</taxon>
        <taxon>Burkholderiales</taxon>
        <taxon>Oxalobacteraceae</taxon>
        <taxon>Telluria group</taxon>
        <taxon>Pseudoduganella</taxon>
    </lineage>
</organism>
<dbReference type="InterPro" id="IPR026588">
    <property type="entry name" value="Choice_anch_A"/>
</dbReference>
<dbReference type="EMBL" id="WKJJ01000004">
    <property type="protein sequence ID" value="MRV71561.1"/>
    <property type="molecule type" value="Genomic_DNA"/>
</dbReference>
<gene>
    <name evidence="4" type="ORF">GJ700_07465</name>
</gene>
<feature type="domain" description="Ice-binding protein C-terminal" evidence="2">
    <location>
        <begin position="300"/>
        <end position="324"/>
    </location>
</feature>
<feature type="domain" description="Choice-of-anchor A" evidence="3">
    <location>
        <begin position="29"/>
        <end position="281"/>
    </location>
</feature>
<keyword evidence="1" id="KW-0732">Signal</keyword>
<dbReference type="NCBIfam" id="TIGR04215">
    <property type="entry name" value="choice_anch_A"/>
    <property type="match status" value="1"/>
</dbReference>
<dbReference type="Pfam" id="PF20597">
    <property type="entry name" value="pAdhesive_15"/>
    <property type="match status" value="1"/>
</dbReference>
<reference evidence="4 5" key="1">
    <citation type="submission" date="2019-11" db="EMBL/GenBank/DDBJ databases">
        <title>Novel species isolated from a subtropical stream in China.</title>
        <authorList>
            <person name="Lu H."/>
        </authorList>
    </citation>
    <scope>NUCLEOTIDE SEQUENCE [LARGE SCALE GENOMIC DNA]</scope>
    <source>
        <strain evidence="4 5">FT92W</strain>
    </source>
</reference>
<evidence type="ECO:0000259" key="3">
    <source>
        <dbReference type="Pfam" id="PF20597"/>
    </source>
</evidence>
<evidence type="ECO:0000313" key="5">
    <source>
        <dbReference type="Proteomes" id="UP000446768"/>
    </source>
</evidence>
<dbReference type="InterPro" id="IPR013424">
    <property type="entry name" value="Ice-binding_C"/>
</dbReference>
<evidence type="ECO:0000313" key="4">
    <source>
        <dbReference type="EMBL" id="MRV71561.1"/>
    </source>
</evidence>
<feature type="signal peptide" evidence="1">
    <location>
        <begin position="1"/>
        <end position="21"/>
    </location>
</feature>